<dbReference type="OrthoDB" id="2019149at2759"/>
<dbReference type="EMBL" id="JADGMS010000005">
    <property type="protein sequence ID" value="KAF9681495.1"/>
    <property type="molecule type" value="Genomic_DNA"/>
</dbReference>
<dbReference type="PROSITE" id="PS00503">
    <property type="entry name" value="PECTINESTERASE_2"/>
    <property type="match status" value="1"/>
</dbReference>
<comment type="caution">
    <text evidence="14">The sequence shown here is derived from an EMBL/GenBank/DDBJ whole genome shotgun (WGS) entry which is preliminary data.</text>
</comment>
<keyword evidence="7 12" id="KW-0063">Aspartyl esterase</keyword>
<sequence length="416" mass="46648">MERRRYYHFLLPKSEEEQQQKLYGDGPRPLSFDVVSKNRSGDHPPETLPLFPWDLKVELPLNQIGGYGPIELSPEQAFDYVLKHWDAGTVSTEGGGEEKFKIHLHWKQKNVRKQVSDCKPGNSGSKVAVTVVVDHSGMGNFKRIQEAIDSVPANNDRWIKVQINPGTYTEQVTIPIDKPCIFLGGQDSSLTTITYNAHERTDLSATFASRPTNIVAKGITFQNSFNRGVVPAVSAVIYGDKTAFYNCAFLGFQDTIWDALGRHYFSNCYIEGAVDFIFGDGKSFYEGCSINVIGDGFITAQGREFPFETNGFVFSNCTVTGLQGFQAYLGRAYRPYATVIFQTSFLSEVVHPLGWDAWQYPGQESNFTFAEIDCKGPGSDTSKRVPWEKKLDGNQLEKFSRSSFIDRDGWLAKLPL</sequence>
<dbReference type="PANTHER" id="PTHR31321">
    <property type="entry name" value="ACYL-COA THIOESTER HYDROLASE YBHC-RELATED"/>
    <property type="match status" value="1"/>
</dbReference>
<keyword evidence="8" id="KW-0325">Glycoprotein</keyword>
<dbReference type="GO" id="GO:0042545">
    <property type="term" value="P:cell wall modification"/>
    <property type="evidence" value="ECO:0007669"/>
    <property type="project" value="UniProtKB-UniRule"/>
</dbReference>
<proteinExistence type="inferred from homology"/>
<dbReference type="Pfam" id="PF01095">
    <property type="entry name" value="Pectinesterase"/>
    <property type="match status" value="1"/>
</dbReference>
<evidence type="ECO:0000256" key="4">
    <source>
        <dbReference type="ARBA" id="ARBA00013229"/>
    </source>
</evidence>
<evidence type="ECO:0000256" key="11">
    <source>
        <dbReference type="PROSITE-ProRule" id="PRU10040"/>
    </source>
</evidence>
<dbReference type="SUPFAM" id="SSF51126">
    <property type="entry name" value="Pectin lyase-like"/>
    <property type="match status" value="1"/>
</dbReference>
<dbReference type="UniPathway" id="UPA00545">
    <property type="reaction ID" value="UER00823"/>
</dbReference>
<dbReference type="InterPro" id="IPR011050">
    <property type="entry name" value="Pectin_lyase_fold/virulence"/>
</dbReference>
<dbReference type="InterPro" id="IPR012334">
    <property type="entry name" value="Pectin_lyas_fold"/>
</dbReference>
<dbReference type="PANTHER" id="PTHR31321:SF120">
    <property type="entry name" value="PECTINESTERASE 52-RELATED"/>
    <property type="match status" value="1"/>
</dbReference>
<comment type="subcellular location">
    <subcellularLocation>
        <location evidence="1">Secreted</location>
        <location evidence="1">Cell wall</location>
    </subcellularLocation>
</comment>
<evidence type="ECO:0000256" key="8">
    <source>
        <dbReference type="ARBA" id="ARBA00023180"/>
    </source>
</evidence>
<keyword evidence="6 12" id="KW-0378">Hydrolase</keyword>
<organism evidence="14 15">
    <name type="scientific">Salix dunnii</name>
    <dbReference type="NCBI Taxonomy" id="1413687"/>
    <lineage>
        <taxon>Eukaryota</taxon>
        <taxon>Viridiplantae</taxon>
        <taxon>Streptophyta</taxon>
        <taxon>Embryophyta</taxon>
        <taxon>Tracheophyta</taxon>
        <taxon>Spermatophyta</taxon>
        <taxon>Magnoliopsida</taxon>
        <taxon>eudicotyledons</taxon>
        <taxon>Gunneridae</taxon>
        <taxon>Pentapetalae</taxon>
        <taxon>rosids</taxon>
        <taxon>fabids</taxon>
        <taxon>Malpighiales</taxon>
        <taxon>Salicaceae</taxon>
        <taxon>Saliceae</taxon>
        <taxon>Salix</taxon>
    </lineage>
</organism>
<name>A0A835K1T9_9ROSI</name>
<comment type="pathway">
    <text evidence="2 12">Glycan metabolism; pectin degradation; 2-dehydro-3-deoxy-D-gluconate from pectin: step 1/5.</text>
</comment>
<evidence type="ECO:0000256" key="9">
    <source>
        <dbReference type="ARBA" id="ARBA00047928"/>
    </source>
</evidence>
<dbReference type="GO" id="GO:0030599">
    <property type="term" value="F:pectinesterase activity"/>
    <property type="evidence" value="ECO:0007669"/>
    <property type="project" value="UniProtKB-UniRule"/>
</dbReference>
<dbReference type="InterPro" id="IPR033131">
    <property type="entry name" value="Pectinesterase_Asp_AS"/>
</dbReference>
<evidence type="ECO:0000256" key="10">
    <source>
        <dbReference type="ARBA" id="ARBA00057335"/>
    </source>
</evidence>
<dbReference type="FunFam" id="2.160.20.10:FF:000013">
    <property type="entry name" value="Pectinesterase"/>
    <property type="match status" value="1"/>
</dbReference>
<dbReference type="GO" id="GO:0045490">
    <property type="term" value="P:pectin catabolic process"/>
    <property type="evidence" value="ECO:0007669"/>
    <property type="project" value="UniProtKB-UniRule"/>
</dbReference>
<reference evidence="14 15" key="1">
    <citation type="submission" date="2020-10" db="EMBL/GenBank/DDBJ databases">
        <title>Plant Genome Project.</title>
        <authorList>
            <person name="Zhang R.-G."/>
        </authorList>
    </citation>
    <scope>NUCLEOTIDE SEQUENCE [LARGE SCALE GENOMIC DNA]</scope>
    <source>
        <strain evidence="14">FAFU-HL-1</strain>
        <tissue evidence="14">Leaf</tissue>
    </source>
</reference>
<protein>
    <recommendedName>
        <fullName evidence="4 12">Pectinesterase</fullName>
        <ecNumber evidence="4 12">3.1.1.11</ecNumber>
    </recommendedName>
</protein>
<comment type="function">
    <text evidence="10">Acts in the modification of cell walls via demethylesterification of cell wall pectin.</text>
</comment>
<evidence type="ECO:0000256" key="12">
    <source>
        <dbReference type="RuleBase" id="RU000589"/>
    </source>
</evidence>
<evidence type="ECO:0000313" key="14">
    <source>
        <dbReference type="EMBL" id="KAF9681495.1"/>
    </source>
</evidence>
<evidence type="ECO:0000256" key="5">
    <source>
        <dbReference type="ARBA" id="ARBA00022512"/>
    </source>
</evidence>
<keyword evidence="5" id="KW-0964">Secreted</keyword>
<evidence type="ECO:0000256" key="3">
    <source>
        <dbReference type="ARBA" id="ARBA00008891"/>
    </source>
</evidence>
<gene>
    <name evidence="14" type="ORF">SADUNF_Sadunf05G0007300</name>
</gene>
<evidence type="ECO:0000256" key="2">
    <source>
        <dbReference type="ARBA" id="ARBA00005184"/>
    </source>
</evidence>
<dbReference type="AlphaFoldDB" id="A0A835K1T9"/>
<feature type="domain" description="Pectinesterase catalytic" evidence="13">
    <location>
        <begin position="131"/>
        <end position="407"/>
    </location>
</feature>
<evidence type="ECO:0000256" key="7">
    <source>
        <dbReference type="ARBA" id="ARBA00023085"/>
    </source>
</evidence>
<evidence type="ECO:0000259" key="13">
    <source>
        <dbReference type="Pfam" id="PF01095"/>
    </source>
</evidence>
<dbReference type="InterPro" id="IPR000070">
    <property type="entry name" value="Pectinesterase_cat"/>
</dbReference>
<evidence type="ECO:0000256" key="6">
    <source>
        <dbReference type="ARBA" id="ARBA00022801"/>
    </source>
</evidence>
<accession>A0A835K1T9</accession>
<evidence type="ECO:0000313" key="15">
    <source>
        <dbReference type="Proteomes" id="UP000657918"/>
    </source>
</evidence>
<keyword evidence="5" id="KW-0134">Cell wall</keyword>
<dbReference type="EC" id="3.1.1.11" evidence="4 12"/>
<comment type="catalytic activity">
    <reaction evidence="9 12">
        <text>[(1-&gt;4)-alpha-D-galacturonosyl methyl ester](n) + n H2O = [(1-&gt;4)-alpha-D-galacturonosyl](n) + n methanol + n H(+)</text>
        <dbReference type="Rhea" id="RHEA:22380"/>
        <dbReference type="Rhea" id="RHEA-COMP:14570"/>
        <dbReference type="Rhea" id="RHEA-COMP:14573"/>
        <dbReference type="ChEBI" id="CHEBI:15377"/>
        <dbReference type="ChEBI" id="CHEBI:15378"/>
        <dbReference type="ChEBI" id="CHEBI:17790"/>
        <dbReference type="ChEBI" id="CHEBI:140522"/>
        <dbReference type="ChEBI" id="CHEBI:140523"/>
        <dbReference type="EC" id="3.1.1.11"/>
    </reaction>
</comment>
<dbReference type="Gene3D" id="2.160.20.10">
    <property type="entry name" value="Single-stranded right-handed beta-helix, Pectin lyase-like"/>
    <property type="match status" value="1"/>
</dbReference>
<comment type="similarity">
    <text evidence="3">Belongs to the pectinesterase family.</text>
</comment>
<evidence type="ECO:0000256" key="1">
    <source>
        <dbReference type="ARBA" id="ARBA00004191"/>
    </source>
</evidence>
<dbReference type="Proteomes" id="UP000657918">
    <property type="component" value="Unassembled WGS sequence"/>
</dbReference>
<feature type="active site" evidence="11">
    <location>
        <position position="275"/>
    </location>
</feature>
<keyword evidence="15" id="KW-1185">Reference proteome</keyword>